<dbReference type="AlphaFoldDB" id="A0A0A9B494"/>
<protein>
    <submittedName>
        <fullName evidence="1">Uncharacterized protein</fullName>
    </submittedName>
</protein>
<accession>A0A0A9B494</accession>
<reference evidence="1" key="1">
    <citation type="submission" date="2014-09" db="EMBL/GenBank/DDBJ databases">
        <authorList>
            <person name="Magalhaes I.L.F."/>
            <person name="Oliveira U."/>
            <person name="Santos F.R."/>
            <person name="Vidigal T.H.D.A."/>
            <person name="Brescovit A.D."/>
            <person name="Santos A.J."/>
        </authorList>
    </citation>
    <scope>NUCLEOTIDE SEQUENCE</scope>
    <source>
        <tissue evidence="1">Shoot tissue taken approximately 20 cm above the soil surface</tissue>
    </source>
</reference>
<reference evidence="1" key="2">
    <citation type="journal article" date="2015" name="Data Brief">
        <title>Shoot transcriptome of the giant reed, Arundo donax.</title>
        <authorList>
            <person name="Barrero R.A."/>
            <person name="Guerrero F.D."/>
            <person name="Moolhuijzen P."/>
            <person name="Goolsby J.A."/>
            <person name="Tidwell J."/>
            <person name="Bellgard S.E."/>
            <person name="Bellgard M.I."/>
        </authorList>
    </citation>
    <scope>NUCLEOTIDE SEQUENCE</scope>
    <source>
        <tissue evidence="1">Shoot tissue taken approximately 20 cm above the soil surface</tissue>
    </source>
</reference>
<dbReference type="EMBL" id="GBRH01239724">
    <property type="protein sequence ID" value="JAD58171.1"/>
    <property type="molecule type" value="Transcribed_RNA"/>
</dbReference>
<organism evidence="1">
    <name type="scientific">Arundo donax</name>
    <name type="common">Giant reed</name>
    <name type="synonym">Donax arundinaceus</name>
    <dbReference type="NCBI Taxonomy" id="35708"/>
    <lineage>
        <taxon>Eukaryota</taxon>
        <taxon>Viridiplantae</taxon>
        <taxon>Streptophyta</taxon>
        <taxon>Embryophyta</taxon>
        <taxon>Tracheophyta</taxon>
        <taxon>Spermatophyta</taxon>
        <taxon>Magnoliopsida</taxon>
        <taxon>Liliopsida</taxon>
        <taxon>Poales</taxon>
        <taxon>Poaceae</taxon>
        <taxon>PACMAD clade</taxon>
        <taxon>Arundinoideae</taxon>
        <taxon>Arundineae</taxon>
        <taxon>Arundo</taxon>
    </lineage>
</organism>
<evidence type="ECO:0000313" key="1">
    <source>
        <dbReference type="EMBL" id="JAD58171.1"/>
    </source>
</evidence>
<proteinExistence type="predicted"/>
<name>A0A0A9B494_ARUDO</name>
<sequence>MFKKGKMSTCYAVILFLTVAYLLNCSYAAKHRGHVKVL</sequence>